<evidence type="ECO:0008006" key="3">
    <source>
        <dbReference type="Google" id="ProtNLM"/>
    </source>
</evidence>
<dbReference type="PATRIC" id="fig|29557.3.peg.587"/>
<evidence type="ECO:0000313" key="2">
    <source>
        <dbReference type="Proteomes" id="UP000076983"/>
    </source>
</evidence>
<organism evidence="1 2">
    <name type="scientific">Mycoplasmopsis gallinarum</name>
    <dbReference type="NCBI Taxonomy" id="29557"/>
    <lineage>
        <taxon>Bacteria</taxon>
        <taxon>Bacillati</taxon>
        <taxon>Mycoplasmatota</taxon>
        <taxon>Mycoplasmoidales</taxon>
        <taxon>Metamycoplasmataceae</taxon>
        <taxon>Mycoplasmopsis</taxon>
    </lineage>
</organism>
<sequence>MAENKEIKKEATVYHVTPKGDHWQVKGAGNLKATKLFNTQKEAIEYANEIAKKREGSLLIHRTNGQVRDSKSFKPKKSSKK</sequence>
<dbReference type="Pfam" id="PF09954">
    <property type="entry name" value="DUF2188"/>
    <property type="match status" value="1"/>
</dbReference>
<dbReference type="RefSeq" id="WP_063626338.1">
    <property type="nucleotide sequence ID" value="NZ_LVLH01000048.1"/>
</dbReference>
<reference evidence="1 2" key="1">
    <citation type="submission" date="2016-03" db="EMBL/GenBank/DDBJ databases">
        <title>Genome sequence of Mycoplasma gallinarum strain Mgn_IPT.</title>
        <authorList>
            <person name="Yacoub E."/>
            <person name="Sirand-Pugnet P."/>
            <person name="Barre A."/>
            <person name="Maurier F."/>
            <person name="Blanchard A."/>
            <person name="Ben Abdelmoumen B.M."/>
        </authorList>
    </citation>
    <scope>NUCLEOTIDE SEQUENCE [LARGE SCALE GENOMIC DNA]</scope>
    <source>
        <strain evidence="1 2">Mgn_IPT</strain>
    </source>
</reference>
<accession>A0A168R7X0</accession>
<evidence type="ECO:0000313" key="1">
    <source>
        <dbReference type="EMBL" id="OAB48693.1"/>
    </source>
</evidence>
<keyword evidence="2" id="KW-1185">Reference proteome</keyword>
<dbReference type="Proteomes" id="UP000076983">
    <property type="component" value="Unassembled WGS sequence"/>
</dbReference>
<dbReference type="EMBL" id="LVLH01000048">
    <property type="protein sequence ID" value="OAB48693.1"/>
    <property type="molecule type" value="Genomic_DNA"/>
</dbReference>
<proteinExistence type="predicted"/>
<dbReference type="InterPro" id="IPR018691">
    <property type="entry name" value="DUF2188"/>
</dbReference>
<dbReference type="AlphaFoldDB" id="A0A168R7X0"/>
<dbReference type="OrthoDB" id="8858565at2"/>
<gene>
    <name evidence="1" type="ORF">MGALLINA_05800</name>
</gene>
<dbReference type="STRING" id="29557.MGALLINA_05800"/>
<comment type="caution">
    <text evidence="1">The sequence shown here is derived from an EMBL/GenBank/DDBJ whole genome shotgun (WGS) entry which is preliminary data.</text>
</comment>
<protein>
    <recommendedName>
        <fullName evidence="3">DUF2188 domain-containing protein</fullName>
    </recommendedName>
</protein>
<name>A0A168R7X0_9BACT</name>